<evidence type="ECO:0000313" key="25">
    <source>
        <dbReference type="EMBL" id="HAE1266521.1"/>
    </source>
</evidence>
<reference evidence="2 31" key="1">
    <citation type="submission" date="2017-09" db="EMBL/GenBank/DDBJ databases">
        <title>Complete genome of Salmonella enterica subsp. diarizonae isolated from stool of a patient with bacterial enteropathy.</title>
        <authorList>
            <person name="Zhou J."/>
            <person name="Chen Q."/>
            <person name="Guo L."/>
            <person name="Fan J."/>
        </authorList>
    </citation>
    <scope>NUCLEOTIDE SEQUENCE [LARGE SCALE GENOMIC DNA]</scope>
    <source>
        <strain evidence="2 31">HZS154</strain>
    </source>
</reference>
<evidence type="ECO:0000313" key="14">
    <source>
        <dbReference type="EMBL" id="HAB4052543.1"/>
    </source>
</evidence>
<dbReference type="EMBL" id="DAAGQE010000066">
    <property type="protein sequence ID" value="HAB4102152.1"/>
    <property type="molecule type" value="Genomic_DNA"/>
</dbReference>
<reference evidence="5" key="2">
    <citation type="journal article" date="2018" name="Genome Biol.">
        <title>SKESA: strategic k-mer extension for scrupulous assemblies.</title>
        <authorList>
            <person name="Souvorov A."/>
            <person name="Agarwala R."/>
            <person name="Lipman D.J."/>
        </authorList>
    </citation>
    <scope>NUCLEOTIDE SEQUENCE</scope>
    <source>
        <strain evidence="5">Salmonella enterica</strain>
    </source>
</reference>
<evidence type="ECO:0000313" key="19">
    <source>
        <dbReference type="EMBL" id="HAB4721647.1"/>
    </source>
</evidence>
<evidence type="ECO:0000313" key="18">
    <source>
        <dbReference type="EMBL" id="HAB4675395.1"/>
    </source>
</evidence>
<dbReference type="EMBL" id="DAAGPC010000072">
    <property type="protein sequence ID" value="HAB3979875.1"/>
    <property type="molecule type" value="Genomic_DNA"/>
</dbReference>
<dbReference type="EMBL" id="DAAGTH010000042">
    <property type="protein sequence ID" value="HAB4466726.1"/>
    <property type="molecule type" value="Genomic_DNA"/>
</dbReference>
<evidence type="ECO:0000313" key="27">
    <source>
        <dbReference type="EMBL" id="HAE1597277.1"/>
    </source>
</evidence>
<organism evidence="2 31">
    <name type="scientific">Salmonella diarizonae</name>
    <dbReference type="NCBI Taxonomy" id="59204"/>
    <lineage>
        <taxon>Bacteria</taxon>
        <taxon>Pseudomonadati</taxon>
        <taxon>Pseudomonadota</taxon>
        <taxon>Gammaproteobacteria</taxon>
        <taxon>Enterobacterales</taxon>
        <taxon>Enterobacteriaceae</taxon>
        <taxon>Salmonella</taxon>
    </lineage>
</organism>
<name>A0A2I5HJY2_SALDZ</name>
<evidence type="ECO:0000313" key="31">
    <source>
        <dbReference type="Proteomes" id="UP000230639"/>
    </source>
</evidence>
<dbReference type="Gene3D" id="2.60.40.1090">
    <property type="entry name" value="Fimbrial-type adhesion domain"/>
    <property type="match status" value="1"/>
</dbReference>
<evidence type="ECO:0000313" key="12">
    <source>
        <dbReference type="EMBL" id="HAB3925428.1"/>
    </source>
</evidence>
<dbReference type="NCBIfam" id="NF011794">
    <property type="entry name" value="PRK15262.1"/>
    <property type="match status" value="1"/>
</dbReference>
<evidence type="ECO:0000313" key="17">
    <source>
        <dbReference type="EMBL" id="HAB4466726.1"/>
    </source>
</evidence>
<accession>A0A2I5HJY2</accession>
<dbReference type="EMBL" id="DAAGOS010000073">
    <property type="protein sequence ID" value="HAB3925428.1"/>
    <property type="molecule type" value="Genomic_DNA"/>
</dbReference>
<dbReference type="PANTHER" id="PTHR33420">
    <property type="entry name" value="FIMBRIAL SUBUNIT ELFA-RELATED"/>
    <property type="match status" value="1"/>
</dbReference>
<dbReference type="EMBL" id="AAIBIC010000003">
    <property type="protein sequence ID" value="ECC3913156.1"/>
    <property type="molecule type" value="Genomic_DNA"/>
</dbReference>
<dbReference type="EMBL" id="DAAGTE010000100">
    <property type="protein sequence ID" value="HAB4458724.1"/>
    <property type="molecule type" value="Genomic_DNA"/>
</dbReference>
<evidence type="ECO:0000313" key="26">
    <source>
        <dbReference type="EMBL" id="HAE1473344.1"/>
    </source>
</evidence>
<evidence type="ECO:0000313" key="3">
    <source>
        <dbReference type="EMBL" id="ECC3913156.1"/>
    </source>
</evidence>
<evidence type="ECO:0000313" key="24">
    <source>
        <dbReference type="EMBL" id="HAB5841055.1"/>
    </source>
</evidence>
<proteinExistence type="predicted"/>
<dbReference type="EMBL" id="DAAGVM010000160">
    <property type="protein sequence ID" value="HAB4726166.1"/>
    <property type="molecule type" value="Genomic_DNA"/>
</dbReference>
<evidence type="ECO:0000313" key="8">
    <source>
        <dbReference type="EMBL" id="HAB1993618.1"/>
    </source>
</evidence>
<dbReference type="STRING" id="59204.UQ49_05935"/>
<evidence type="ECO:0000313" key="9">
    <source>
        <dbReference type="EMBL" id="HAB2186836.1"/>
    </source>
</evidence>
<dbReference type="EMBL" id="DAAGXW010000026">
    <property type="protein sequence ID" value="HAB5018508.1"/>
    <property type="molecule type" value="Genomic_DNA"/>
</dbReference>
<evidence type="ECO:0000313" key="6">
    <source>
        <dbReference type="EMBL" id="HAB1845529.1"/>
    </source>
</evidence>
<dbReference type="RefSeq" id="WP_077944421.1">
    <property type="nucleotide sequence ID" value="NZ_CP011288.1"/>
</dbReference>
<evidence type="ECO:0000313" key="28">
    <source>
        <dbReference type="EMBL" id="HAE1650433.1"/>
    </source>
</evidence>
<evidence type="ECO:0000313" key="15">
    <source>
        <dbReference type="EMBL" id="HAB4102152.1"/>
    </source>
</evidence>
<dbReference type="EMBL" id="CP075144">
    <property type="protein sequence ID" value="QWJ68587.1"/>
    <property type="molecule type" value="Genomic_DNA"/>
</dbReference>
<evidence type="ECO:0000313" key="23">
    <source>
        <dbReference type="EMBL" id="HAB5480260.1"/>
    </source>
</evidence>
<reference evidence="30" key="6">
    <citation type="submission" date="2021-05" db="EMBL/GenBank/DDBJ databases">
        <title>Whole genome PacBio Sequel sequence of Salmonella enterica subsp. enterica.</title>
        <authorList>
            <person name="Hoffmann M."/>
            <person name="Balkey M."/>
            <person name="Luo Y."/>
        </authorList>
    </citation>
    <scope>NUCLEOTIDE SEQUENCE</scope>
    <source>
        <strain evidence="30">CFSAN030538</strain>
    </source>
</reference>
<reference evidence="5" key="5">
    <citation type="submission" date="2019-10" db="EMBL/GenBank/DDBJ databases">
        <authorList>
            <consortium name="NCBI Pathogen Detection Project"/>
        </authorList>
    </citation>
    <scope>NUCLEOTIDE SEQUENCE</scope>
    <source>
        <strain evidence="5">Salmonella enterica</strain>
    </source>
</reference>
<dbReference type="SUPFAM" id="SSF49401">
    <property type="entry name" value="Bacterial adhesins"/>
    <property type="match status" value="1"/>
</dbReference>
<dbReference type="EMBL" id="DAAFWY010000002">
    <property type="protein sequence ID" value="HAB1845529.1"/>
    <property type="molecule type" value="Genomic_DNA"/>
</dbReference>
<evidence type="ECO:0000313" key="16">
    <source>
        <dbReference type="EMBL" id="HAB4458724.1"/>
    </source>
</evidence>
<dbReference type="EMBL" id="DAAQXJ010000112">
    <property type="protein sequence ID" value="HAE1266521.1"/>
    <property type="molecule type" value="Genomic_DNA"/>
</dbReference>
<evidence type="ECO:0000313" key="21">
    <source>
        <dbReference type="EMBL" id="HAB5018508.1"/>
    </source>
</evidence>
<dbReference type="EMBL" id="DAAFZM010000033">
    <property type="protein sequence ID" value="HAB2186836.1"/>
    <property type="molecule type" value="Genomic_DNA"/>
</dbReference>
<evidence type="ECO:0000313" key="10">
    <source>
        <dbReference type="EMBL" id="HAB2327237.1"/>
    </source>
</evidence>
<dbReference type="EMBL" id="AAIXUH010000004">
    <property type="protein sequence ID" value="ECJ2912976.1"/>
    <property type="molecule type" value="Genomic_DNA"/>
</dbReference>
<dbReference type="EMBL" id="DAAHAQ010000223">
    <property type="protein sequence ID" value="HAB5331897.1"/>
    <property type="molecule type" value="Genomic_DNA"/>
</dbReference>
<dbReference type="GO" id="GO:0043709">
    <property type="term" value="P:cell adhesion involved in single-species biofilm formation"/>
    <property type="evidence" value="ECO:0007669"/>
    <property type="project" value="TreeGrafter"/>
</dbReference>
<dbReference type="Proteomes" id="UP000885362">
    <property type="component" value="Unassembled WGS sequence"/>
</dbReference>
<dbReference type="EMBL" id="RSHK01000015">
    <property type="protein sequence ID" value="MIE70975.1"/>
    <property type="molecule type" value="Genomic_DNA"/>
</dbReference>
<dbReference type="Proteomes" id="UP000839735">
    <property type="component" value="Unassembled WGS sequence"/>
</dbReference>
<evidence type="ECO:0000313" key="13">
    <source>
        <dbReference type="EMBL" id="HAB3979875.1"/>
    </source>
</evidence>
<evidence type="ECO:0000313" key="4">
    <source>
        <dbReference type="EMBL" id="ECJ2912976.1"/>
    </source>
</evidence>
<protein>
    <submittedName>
        <fullName evidence="2">Fimbrial protein</fullName>
    </submittedName>
</protein>
<evidence type="ECO:0000313" key="11">
    <source>
        <dbReference type="EMBL" id="HAB3841005.1"/>
    </source>
</evidence>
<dbReference type="EMBL" id="DAAHFA010000008">
    <property type="protein sequence ID" value="HAB5841055.1"/>
    <property type="molecule type" value="Genomic_DNA"/>
</dbReference>
<reference evidence="30" key="3">
    <citation type="submission" date="2018-07" db="EMBL/GenBank/DDBJ databases">
        <authorList>
            <consortium name="GenomeTrakr network: Whole genome sequencing for foodborne pathogen traceback"/>
        </authorList>
    </citation>
    <scope>NUCLEOTIDE SEQUENCE</scope>
    <source>
        <strain evidence="30">CFSAN030538</strain>
        <strain evidence="29">FMA0132</strain>
    </source>
</reference>
<feature type="domain" description="Fimbrial-type adhesion" evidence="1">
    <location>
        <begin position="36"/>
        <end position="195"/>
    </location>
</feature>
<dbReference type="EMBL" id="DAAFYE010000069">
    <property type="protein sequence ID" value="HAB1993618.1"/>
    <property type="molecule type" value="Genomic_DNA"/>
</dbReference>
<dbReference type="EMBL" id="DAAFWI010000021">
    <property type="protein sequence ID" value="HAB1776728.1"/>
    <property type="molecule type" value="Genomic_DNA"/>
</dbReference>
<dbReference type="InterPro" id="IPR008966">
    <property type="entry name" value="Adhesion_dom_sf"/>
</dbReference>
<dbReference type="AlphaFoldDB" id="A0A2I5HJY2"/>
<dbReference type="EMBL" id="DAAGVB010000051">
    <property type="protein sequence ID" value="HAB4675395.1"/>
    <property type="molecule type" value="Genomic_DNA"/>
</dbReference>
<dbReference type="EMBL" id="DAARAS010000075">
    <property type="protein sequence ID" value="HAE1650433.1"/>
    <property type="molecule type" value="Genomic_DNA"/>
</dbReference>
<evidence type="ECO:0000313" key="22">
    <source>
        <dbReference type="EMBL" id="HAB5331897.1"/>
    </source>
</evidence>
<dbReference type="EMBL" id="CP023345">
    <property type="protein sequence ID" value="ATW55875.1"/>
    <property type="molecule type" value="Genomic_DNA"/>
</dbReference>
<dbReference type="EMBL" id="DAAGVL010000034">
    <property type="protein sequence ID" value="HAB4721647.1"/>
    <property type="molecule type" value="Genomic_DNA"/>
</dbReference>
<evidence type="ECO:0000313" key="29">
    <source>
        <dbReference type="EMBL" id="MIE70975.1"/>
    </source>
</evidence>
<dbReference type="Pfam" id="PF00419">
    <property type="entry name" value="Fimbrial"/>
    <property type="match status" value="1"/>
</dbReference>
<dbReference type="Proteomes" id="UP000230639">
    <property type="component" value="Chromosome"/>
</dbReference>
<evidence type="ECO:0000313" key="7">
    <source>
        <dbReference type="EMBL" id="HAB1979637.1"/>
    </source>
</evidence>
<evidence type="ECO:0000313" key="5">
    <source>
        <dbReference type="EMBL" id="HAB1776728.1"/>
    </source>
</evidence>
<evidence type="ECO:0000313" key="30">
    <source>
        <dbReference type="EMBL" id="QWJ68587.1"/>
    </source>
</evidence>
<dbReference type="EMBL" id="DAAQZS010000003">
    <property type="protein sequence ID" value="HAE1473344.1"/>
    <property type="molecule type" value="Genomic_DNA"/>
</dbReference>
<dbReference type="EMBL" id="DAAGNY010000002">
    <property type="protein sequence ID" value="HAB3841005.1"/>
    <property type="molecule type" value="Genomic_DNA"/>
</dbReference>
<dbReference type="InterPro" id="IPR036937">
    <property type="entry name" value="Adhesion_dom_fimbrial_sf"/>
</dbReference>
<evidence type="ECO:0000259" key="1">
    <source>
        <dbReference type="Pfam" id="PF00419"/>
    </source>
</evidence>
<dbReference type="EMBL" id="DAAHCF010000187">
    <property type="protein sequence ID" value="HAB5480260.1"/>
    <property type="molecule type" value="Genomic_DNA"/>
</dbReference>
<dbReference type="InterPro" id="IPR000259">
    <property type="entry name" value="Adhesion_dom_fimbrial"/>
</dbReference>
<dbReference type="EMBL" id="DAAGBA010000095">
    <property type="protein sequence ID" value="HAB2327237.1"/>
    <property type="molecule type" value="Genomic_DNA"/>
</dbReference>
<dbReference type="GO" id="GO:0009289">
    <property type="term" value="C:pilus"/>
    <property type="evidence" value="ECO:0007669"/>
    <property type="project" value="InterPro"/>
</dbReference>
<dbReference type="EMBL" id="DAAGPR010000113">
    <property type="protein sequence ID" value="HAB4052543.1"/>
    <property type="molecule type" value="Genomic_DNA"/>
</dbReference>
<reference evidence="3" key="4">
    <citation type="submission" date="2018-08" db="EMBL/GenBank/DDBJ databases">
        <authorList>
            <person name="Ashton P.M."/>
            <person name="Dallman T."/>
            <person name="Nair S."/>
            <person name="De Pinna E."/>
            <person name="Peters T."/>
            <person name="Grant K."/>
        </authorList>
    </citation>
    <scope>NUCLEOTIDE SEQUENCE [LARGE SCALE GENOMIC DNA]</scope>
    <source>
        <strain evidence="3">294779</strain>
        <strain evidence="4">481463</strain>
    </source>
</reference>
<evidence type="ECO:0000313" key="20">
    <source>
        <dbReference type="EMBL" id="HAB4726166.1"/>
    </source>
</evidence>
<sequence length="196" mass="21276">MNYRHSLWYCCLLTMLIFQIDTVRIAHSAEQTLSLNVKANVVENSCKISFSDSGSVDLGKQSIAAIESVDSFTNYIGNGKHFSINVSDCSPLSSGGISKLIFNFSPQSGTFPVESSQAFANDILPADGGATGVGLVIFAEQQDKNVLDESGHSNAIFDVTSDTYLNSYGFFARLQKINTITEGDFTTHVTVEVTYE</sequence>
<dbReference type="PANTHER" id="PTHR33420:SF5">
    <property type="entry name" value="FIMBRIAL SUBUNIT"/>
    <property type="match status" value="1"/>
</dbReference>
<dbReference type="EMBL" id="DAAFXY010000045">
    <property type="protein sequence ID" value="HAB1979637.1"/>
    <property type="molecule type" value="Genomic_DNA"/>
</dbReference>
<evidence type="ECO:0000313" key="2">
    <source>
        <dbReference type="EMBL" id="ATW55875.1"/>
    </source>
</evidence>
<dbReference type="EMBL" id="DAAQZP010000088">
    <property type="protein sequence ID" value="HAE1597277.1"/>
    <property type="molecule type" value="Genomic_DNA"/>
</dbReference>
<dbReference type="InterPro" id="IPR050263">
    <property type="entry name" value="Bact_Fimbrial_Adh_Pro"/>
</dbReference>
<gene>
    <name evidence="30" type="ORF">ABB53_017795</name>
    <name evidence="2" type="ORF">CNQ75_15920</name>
    <name evidence="3" type="ORF">CTQ69_03615</name>
    <name evidence="29" type="ORF">EL06_16460</name>
    <name evidence="4" type="ORF">FNI27_08295</name>
    <name evidence="25" type="ORF">G2916_18715</name>
    <name evidence="28" type="ORF">G2974_19010</name>
    <name evidence="27" type="ORF">G2997_22200</name>
    <name evidence="26" type="ORF">G3A00_04865</name>
    <name evidence="21" type="ORF">GB016_18660</name>
    <name evidence="7" type="ORF">GB034_16620</name>
    <name evidence="8" type="ORF">GB088_21280</name>
    <name evidence="23" type="ORF">GB236_20565</name>
    <name evidence="24" type="ORF">GB246_09420</name>
    <name evidence="10" type="ORF">GB337_20150</name>
    <name evidence="9" type="ORF">GB348_19865</name>
    <name evidence="22" type="ORF">GBS30_20105</name>
    <name evidence="12" type="ORF">GBV97_19030</name>
    <name evidence="11" type="ORF">GBW00_03060</name>
    <name evidence="13" type="ORF">GBX19_20485</name>
    <name evidence="5" type="ORF">GBY11_14520</name>
    <name evidence="15" type="ORF">GBY15_21390</name>
    <name evidence="14" type="ORF">GBY29_22795</name>
    <name evidence="16" type="ORF">GBY49_20865</name>
    <name evidence="17" type="ORF">GBZ04_18920</name>
    <name evidence="6" type="ORF">GBZ10_03230</name>
    <name evidence="18" type="ORF">GBZ12_16505</name>
    <name evidence="19" type="ORF">GBZ37_19985</name>
    <name evidence="20" type="ORF">GBZ41_21070</name>
</gene>